<dbReference type="Pfam" id="PF00089">
    <property type="entry name" value="Trypsin"/>
    <property type="match status" value="1"/>
</dbReference>
<dbReference type="InterPro" id="IPR016562">
    <property type="entry name" value="Proteasome_assmbl_chp_2_euk"/>
</dbReference>
<dbReference type="SUPFAM" id="SSF50494">
    <property type="entry name" value="Trypsin-like serine proteases"/>
    <property type="match status" value="1"/>
</dbReference>
<evidence type="ECO:0000259" key="1">
    <source>
        <dbReference type="Pfam" id="PF00089"/>
    </source>
</evidence>
<dbReference type="EMBL" id="JBGMDY010000001">
    <property type="protein sequence ID" value="KAL2348540.1"/>
    <property type="molecule type" value="Genomic_DNA"/>
</dbReference>
<protein>
    <recommendedName>
        <fullName evidence="1">Peptidase S1 domain-containing protein</fullName>
    </recommendedName>
</protein>
<reference evidence="2 3" key="1">
    <citation type="submission" date="2024-08" db="EMBL/GenBank/DDBJ databases">
        <title>Insights into the chromosomal genome structure of Flemingia macrophylla.</title>
        <authorList>
            <person name="Ding Y."/>
            <person name="Zhao Y."/>
            <person name="Bi W."/>
            <person name="Wu M."/>
            <person name="Zhao G."/>
            <person name="Gong Y."/>
            <person name="Li W."/>
            <person name="Zhang P."/>
        </authorList>
    </citation>
    <scope>NUCLEOTIDE SEQUENCE [LARGE SCALE GENOMIC DNA]</scope>
    <source>
        <strain evidence="2">DYQJB</strain>
        <tissue evidence="2">Leaf</tissue>
    </source>
</reference>
<name>A0ABD1NK67_9FABA</name>
<evidence type="ECO:0000313" key="2">
    <source>
        <dbReference type="EMBL" id="KAL2348540.1"/>
    </source>
</evidence>
<keyword evidence="3" id="KW-1185">Reference proteome</keyword>
<evidence type="ECO:0000313" key="3">
    <source>
        <dbReference type="Proteomes" id="UP001603857"/>
    </source>
</evidence>
<feature type="domain" description="Peptidase S1" evidence="1">
    <location>
        <begin position="103"/>
        <end position="187"/>
    </location>
</feature>
<dbReference type="Proteomes" id="UP001603857">
    <property type="component" value="Unassembled WGS sequence"/>
</dbReference>
<gene>
    <name evidence="2" type="ORF">Fmac_002540</name>
</gene>
<organism evidence="2 3">
    <name type="scientific">Flemingia macrophylla</name>
    <dbReference type="NCBI Taxonomy" id="520843"/>
    <lineage>
        <taxon>Eukaryota</taxon>
        <taxon>Viridiplantae</taxon>
        <taxon>Streptophyta</taxon>
        <taxon>Embryophyta</taxon>
        <taxon>Tracheophyta</taxon>
        <taxon>Spermatophyta</taxon>
        <taxon>Magnoliopsida</taxon>
        <taxon>eudicotyledons</taxon>
        <taxon>Gunneridae</taxon>
        <taxon>Pentapetalae</taxon>
        <taxon>rosids</taxon>
        <taxon>fabids</taxon>
        <taxon>Fabales</taxon>
        <taxon>Fabaceae</taxon>
        <taxon>Papilionoideae</taxon>
        <taxon>50 kb inversion clade</taxon>
        <taxon>NPAAA clade</taxon>
        <taxon>indigoferoid/millettioid clade</taxon>
        <taxon>Phaseoleae</taxon>
        <taxon>Flemingia</taxon>
    </lineage>
</organism>
<dbReference type="Gene3D" id="3.40.50.10900">
    <property type="entry name" value="PAC-like subunit"/>
    <property type="match status" value="2"/>
</dbReference>
<proteinExistence type="predicted"/>
<dbReference type="PANTHER" id="PTHR12970:SF1">
    <property type="entry name" value="PROTEASOME ASSEMBLY CHAPERONE 2"/>
    <property type="match status" value="1"/>
</dbReference>
<dbReference type="PANTHER" id="PTHR12970">
    <property type="entry name" value="PROTEASOME ASSEMBLY CHAPERONE 2"/>
    <property type="match status" value="1"/>
</dbReference>
<comment type="caution">
    <text evidence="2">The sequence shown here is derived from an EMBL/GenBank/DDBJ whole genome shotgun (WGS) entry which is preliminary data.</text>
</comment>
<dbReference type="AlphaFoldDB" id="A0ABD1NK67"/>
<dbReference type="InterPro" id="IPR001254">
    <property type="entry name" value="Trypsin_dom"/>
</dbReference>
<dbReference type="InterPro" id="IPR009003">
    <property type="entry name" value="Peptidase_S1_PA"/>
</dbReference>
<sequence length="373" mass="42182">MSRPNDTVASREVLGVLLPRISQSRALISSTFAILRVQPRASPPPFAILRVQPRASPTPFVTEVQEEDVDVVGERLTFKRGFSKYLDAYQWAPKLVVNEVYCTHTALDYSLPWQKQRQFTNYILCSAFMIGDRKLLTNAHCVEHDTQQQRNNDAYGPFPQGELALPLEAYDSPSNAIIIIQQRSPVIKGMMVEFAKNMAGFLAGSGKKHIIVLSSLDFGKWQKVDMPSGLQIYYLSSADSNGTDENCEQLGWKKLQEYDHSQKHWKYLSDLVEGNATLEDIISVEDDLEEENYYASLPFAALFSFLKAKGLKVTCLLCYCSKGDNILDAFQLADAVCKLHWLSHPTIGIEGDKWRVPLSWMSRIWTTPDLSIF</sequence>
<dbReference type="InterPro" id="IPR038389">
    <property type="entry name" value="PSMG2_sf"/>
</dbReference>
<accession>A0ABD1NK67</accession>